<comment type="cofactor">
    <cofactor evidence="1">
        <name>Mg(2+)</name>
        <dbReference type="ChEBI" id="CHEBI:18420"/>
    </cofactor>
</comment>
<dbReference type="EMBL" id="BOMW01000046">
    <property type="protein sequence ID" value="GIF07311.1"/>
    <property type="molecule type" value="Genomic_DNA"/>
</dbReference>
<dbReference type="PANTHER" id="PTHR43046:SF16">
    <property type="entry name" value="ADP-RIBOSE PYROPHOSPHATASE YJHB-RELATED"/>
    <property type="match status" value="1"/>
</dbReference>
<comment type="caution">
    <text evidence="4">The sequence shown here is derived from an EMBL/GenBank/DDBJ whole genome shotgun (WGS) entry which is preliminary data.</text>
</comment>
<keyword evidence="2 4" id="KW-0378">Hydrolase</keyword>
<dbReference type="InterPro" id="IPR000086">
    <property type="entry name" value="NUDIX_hydrolase_dom"/>
</dbReference>
<evidence type="ECO:0000313" key="4">
    <source>
        <dbReference type="EMBL" id="GIF07311.1"/>
    </source>
</evidence>
<dbReference type="RefSeq" id="WP_203682710.1">
    <property type="nucleotide sequence ID" value="NZ_BOMW01000046.1"/>
</dbReference>
<name>A0A919TLK5_9ACTN</name>
<sequence length="161" mass="17706">MPASEYVQKLRARVGHDLLMFPTVSAIVLNDRGELLLHQRSDTARWALIAGLMDPGEQPADAVVREVEEETAVQIKIDRLAGVVAHNVTYQNGDRCQMVNTFFRCRAVGGDARVNDSESLRVGWFALDALPALDPFNLRILSIALDDDAPPYFAAPGEGVF</sequence>
<organism evidence="4 5">
    <name type="scientific">Actinoplanes siamensis</name>
    <dbReference type="NCBI Taxonomy" id="1223317"/>
    <lineage>
        <taxon>Bacteria</taxon>
        <taxon>Bacillati</taxon>
        <taxon>Actinomycetota</taxon>
        <taxon>Actinomycetes</taxon>
        <taxon>Micromonosporales</taxon>
        <taxon>Micromonosporaceae</taxon>
        <taxon>Actinoplanes</taxon>
    </lineage>
</organism>
<dbReference type="AlphaFoldDB" id="A0A919TLK5"/>
<evidence type="ECO:0000256" key="1">
    <source>
        <dbReference type="ARBA" id="ARBA00001946"/>
    </source>
</evidence>
<dbReference type="SUPFAM" id="SSF55811">
    <property type="entry name" value="Nudix"/>
    <property type="match status" value="1"/>
</dbReference>
<protein>
    <submittedName>
        <fullName evidence="4">NUDIX hydrolase</fullName>
    </submittedName>
</protein>
<dbReference type="Gene3D" id="3.90.79.10">
    <property type="entry name" value="Nucleoside Triphosphate Pyrophosphohydrolase"/>
    <property type="match status" value="1"/>
</dbReference>
<dbReference type="CDD" id="cd18879">
    <property type="entry name" value="NUDIX_Hydrolase"/>
    <property type="match status" value="1"/>
</dbReference>
<keyword evidence="5" id="KW-1185">Reference proteome</keyword>
<accession>A0A919TLK5</accession>
<dbReference type="GO" id="GO:0016787">
    <property type="term" value="F:hydrolase activity"/>
    <property type="evidence" value="ECO:0007669"/>
    <property type="project" value="UniProtKB-KW"/>
</dbReference>
<dbReference type="Pfam" id="PF00293">
    <property type="entry name" value="NUDIX"/>
    <property type="match status" value="1"/>
</dbReference>
<dbReference type="InterPro" id="IPR015797">
    <property type="entry name" value="NUDIX_hydrolase-like_dom_sf"/>
</dbReference>
<evidence type="ECO:0000313" key="5">
    <source>
        <dbReference type="Proteomes" id="UP000629619"/>
    </source>
</evidence>
<feature type="domain" description="Nudix hydrolase" evidence="3">
    <location>
        <begin position="19"/>
        <end position="146"/>
    </location>
</feature>
<evidence type="ECO:0000256" key="2">
    <source>
        <dbReference type="ARBA" id="ARBA00022801"/>
    </source>
</evidence>
<dbReference type="Proteomes" id="UP000629619">
    <property type="component" value="Unassembled WGS sequence"/>
</dbReference>
<gene>
    <name evidence="4" type="ORF">Asi03nite_48490</name>
</gene>
<dbReference type="PANTHER" id="PTHR43046">
    <property type="entry name" value="GDP-MANNOSE MANNOSYL HYDROLASE"/>
    <property type="match status" value="1"/>
</dbReference>
<evidence type="ECO:0000259" key="3">
    <source>
        <dbReference type="PROSITE" id="PS51462"/>
    </source>
</evidence>
<proteinExistence type="predicted"/>
<reference evidence="4" key="1">
    <citation type="submission" date="2021-01" db="EMBL/GenBank/DDBJ databases">
        <title>Whole genome shotgun sequence of Actinoplanes siamensis NBRC 109076.</title>
        <authorList>
            <person name="Komaki H."/>
            <person name="Tamura T."/>
        </authorList>
    </citation>
    <scope>NUCLEOTIDE SEQUENCE</scope>
    <source>
        <strain evidence="4">NBRC 109076</strain>
    </source>
</reference>
<dbReference type="PROSITE" id="PS51462">
    <property type="entry name" value="NUDIX"/>
    <property type="match status" value="1"/>
</dbReference>